<dbReference type="EMBL" id="KI968730">
    <property type="protein sequence ID" value="EUN27384.1"/>
    <property type="molecule type" value="Genomic_DNA"/>
</dbReference>
<keyword evidence="1" id="KW-0812">Transmembrane</keyword>
<dbReference type="OrthoDB" id="3358048at2759"/>
<dbReference type="Proteomes" id="UP000054337">
    <property type="component" value="Unassembled WGS sequence"/>
</dbReference>
<keyword evidence="3" id="KW-1185">Reference proteome</keyword>
<evidence type="ECO:0000313" key="3">
    <source>
        <dbReference type="Proteomes" id="UP000054337"/>
    </source>
</evidence>
<dbReference type="GeneID" id="26256194"/>
<dbReference type="RefSeq" id="XP_014556981.1">
    <property type="nucleotide sequence ID" value="XM_014701495.1"/>
</dbReference>
<keyword evidence="1" id="KW-1133">Transmembrane helix</keyword>
<accession>W7EKA9</accession>
<gene>
    <name evidence="2" type="ORF">COCVIDRAFT_37499</name>
</gene>
<dbReference type="AlphaFoldDB" id="W7EKA9"/>
<sequence length="240" mass="26624">MEKLRGAETVATQRLRKTFKYPSESDDEDAVEAGMDEQDRAALLQTLSAHDTSTTHKYTLFLLVLPLLPILLYIPRLFSLSTFLPSIAAIASFLASAYTLYFLPLPPNKGAIIDNNNNNNNAASARKTKNKPRIGIYDKTPSWEKTTEKSVRRPVPYISETTADAIADNITTVNRALCGILALSEVWIERDWSQGFMVGGGFLPGLICFVVLWARTELRIIDMDALEELNNKAAGQSKAK</sequence>
<protein>
    <submittedName>
        <fullName evidence="2">Uncharacterized protein</fullName>
    </submittedName>
</protein>
<proteinExistence type="predicted"/>
<feature type="transmembrane region" description="Helical" evidence="1">
    <location>
        <begin position="82"/>
        <end position="103"/>
    </location>
</feature>
<keyword evidence="1" id="KW-0472">Membrane</keyword>
<organism evidence="2 3">
    <name type="scientific">Bipolaris victoriae (strain FI3)</name>
    <name type="common">Victoria blight of oats agent</name>
    <name type="synonym">Cochliobolus victoriae</name>
    <dbReference type="NCBI Taxonomy" id="930091"/>
    <lineage>
        <taxon>Eukaryota</taxon>
        <taxon>Fungi</taxon>
        <taxon>Dikarya</taxon>
        <taxon>Ascomycota</taxon>
        <taxon>Pezizomycotina</taxon>
        <taxon>Dothideomycetes</taxon>
        <taxon>Pleosporomycetidae</taxon>
        <taxon>Pleosporales</taxon>
        <taxon>Pleosporineae</taxon>
        <taxon>Pleosporaceae</taxon>
        <taxon>Bipolaris</taxon>
    </lineage>
</organism>
<evidence type="ECO:0000256" key="1">
    <source>
        <dbReference type="SAM" id="Phobius"/>
    </source>
</evidence>
<reference evidence="2 3" key="1">
    <citation type="journal article" date="2013" name="PLoS Genet.">
        <title>Comparative genome structure, secondary metabolite, and effector coding capacity across Cochliobolus pathogens.</title>
        <authorList>
            <person name="Condon B.J."/>
            <person name="Leng Y."/>
            <person name="Wu D."/>
            <person name="Bushley K.E."/>
            <person name="Ohm R.A."/>
            <person name="Otillar R."/>
            <person name="Martin J."/>
            <person name="Schackwitz W."/>
            <person name="Grimwood J."/>
            <person name="MohdZainudin N."/>
            <person name="Xue C."/>
            <person name="Wang R."/>
            <person name="Manning V.A."/>
            <person name="Dhillon B."/>
            <person name="Tu Z.J."/>
            <person name="Steffenson B.J."/>
            <person name="Salamov A."/>
            <person name="Sun H."/>
            <person name="Lowry S."/>
            <person name="LaButti K."/>
            <person name="Han J."/>
            <person name="Copeland A."/>
            <person name="Lindquist E."/>
            <person name="Barry K."/>
            <person name="Schmutz J."/>
            <person name="Baker S.E."/>
            <person name="Ciuffetti L.M."/>
            <person name="Grigoriev I.V."/>
            <person name="Zhong S."/>
            <person name="Turgeon B.G."/>
        </authorList>
    </citation>
    <scope>NUCLEOTIDE SEQUENCE [LARGE SCALE GENOMIC DNA]</scope>
    <source>
        <strain evidence="2 3">FI3</strain>
    </source>
</reference>
<feature type="transmembrane region" description="Helical" evidence="1">
    <location>
        <begin position="192"/>
        <end position="214"/>
    </location>
</feature>
<dbReference type="HOGENOM" id="CLU_1152270_0_0_1"/>
<name>W7EKA9_BIPV3</name>
<feature type="transmembrane region" description="Helical" evidence="1">
    <location>
        <begin position="58"/>
        <end position="75"/>
    </location>
</feature>
<evidence type="ECO:0000313" key="2">
    <source>
        <dbReference type="EMBL" id="EUN27384.1"/>
    </source>
</evidence>